<dbReference type="InterPro" id="IPR022385">
    <property type="entry name" value="Rhs_assc_core"/>
</dbReference>
<dbReference type="Gene3D" id="2.180.10.10">
    <property type="entry name" value="RHS repeat-associated core"/>
    <property type="match status" value="1"/>
</dbReference>
<keyword evidence="4" id="KW-1185">Reference proteome</keyword>
<evidence type="ECO:0000259" key="2">
    <source>
        <dbReference type="Pfam" id="PF25023"/>
    </source>
</evidence>
<accession>A0A286U0B1</accession>
<reference evidence="4" key="1">
    <citation type="journal article" date="2017" name="Environ. Microbiol. Rep.">
        <title>Genetic Diversity of Marine Anaerobic Ammonium-Oxidizing Bacteria as Revealed by Genomic and Proteomic Analyses of 'Candidatus Scalindua japonica'.</title>
        <authorList>
            <person name="Oshiki M."/>
            <person name="Mizuto K."/>
            <person name="Kimura Z."/>
            <person name="Kindaichi T."/>
            <person name="Satoh H."/>
            <person name="Okabe S."/>
        </authorList>
    </citation>
    <scope>NUCLEOTIDE SEQUENCE [LARGE SCALE GENOMIC DNA]</scope>
    <source>
        <strain evidence="4">husup-a2</strain>
    </source>
</reference>
<keyword evidence="1" id="KW-0677">Repeat</keyword>
<gene>
    <name evidence="3" type="ORF">SCALIN_C23_0007</name>
</gene>
<dbReference type="NCBIfam" id="TIGR03696">
    <property type="entry name" value="Rhs_assc_core"/>
    <property type="match status" value="1"/>
</dbReference>
<dbReference type="InterPro" id="IPR050708">
    <property type="entry name" value="T6SS_VgrG/RHS"/>
</dbReference>
<feature type="domain" description="Teneurin-like YD-shell" evidence="2">
    <location>
        <begin position="4"/>
        <end position="103"/>
    </location>
</feature>
<comment type="caution">
    <text evidence="3">The sequence shown here is derived from an EMBL/GenBank/DDBJ whole genome shotgun (WGS) entry which is preliminary data.</text>
</comment>
<evidence type="ECO:0000313" key="4">
    <source>
        <dbReference type="Proteomes" id="UP000218542"/>
    </source>
</evidence>
<name>A0A286U0B1_9BACT</name>
<dbReference type="EMBL" id="BAOS01000023">
    <property type="protein sequence ID" value="GAX61501.1"/>
    <property type="molecule type" value="Genomic_DNA"/>
</dbReference>
<dbReference type="InterPro" id="IPR056823">
    <property type="entry name" value="TEN-like_YD-shell"/>
</dbReference>
<sequence>MIKGGNTYRIISDHLGSPRIIADTTTGQIVQLIEYDEFGIILSDTNPGFQPFGFAGGIYDQDTGLVRFGARDYDPETGRWTAKDPILFAGGDTNLYGYVFSDPVNFVDPDGRIIFNFATGGIGAAIGAAVGATNAIFNGGSIWKGVVFGALTGVTAGFTFGASIYVHAAAHAAISAGTDALQQTFANPCIKIKYGSVVSSGIAGAFGGGLGKSLVKNGDVAVGDAAILSGGLSGIVNAGLTWATQPVNRYREQLHFNK</sequence>
<dbReference type="PANTHER" id="PTHR32305:SF15">
    <property type="entry name" value="PROTEIN RHSA-RELATED"/>
    <property type="match status" value="1"/>
</dbReference>
<organism evidence="3 4">
    <name type="scientific">Candidatus Scalindua japonica</name>
    <dbReference type="NCBI Taxonomy" id="1284222"/>
    <lineage>
        <taxon>Bacteria</taxon>
        <taxon>Pseudomonadati</taxon>
        <taxon>Planctomycetota</taxon>
        <taxon>Candidatus Brocadiia</taxon>
        <taxon>Candidatus Brocadiales</taxon>
        <taxon>Candidatus Scalinduaceae</taxon>
        <taxon>Candidatus Scalindua</taxon>
    </lineage>
</organism>
<evidence type="ECO:0000313" key="3">
    <source>
        <dbReference type="EMBL" id="GAX61501.1"/>
    </source>
</evidence>
<proteinExistence type="predicted"/>
<dbReference type="OrthoDB" id="232855at2"/>
<dbReference type="AlphaFoldDB" id="A0A286U0B1"/>
<evidence type="ECO:0000256" key="1">
    <source>
        <dbReference type="ARBA" id="ARBA00022737"/>
    </source>
</evidence>
<dbReference type="PANTHER" id="PTHR32305">
    <property type="match status" value="1"/>
</dbReference>
<dbReference type="Proteomes" id="UP000218542">
    <property type="component" value="Unassembled WGS sequence"/>
</dbReference>
<protein>
    <submittedName>
        <fullName evidence="3">Rhs family protein</fullName>
    </submittedName>
</protein>
<dbReference type="Pfam" id="PF25023">
    <property type="entry name" value="TEN_YD-shell"/>
    <property type="match status" value="1"/>
</dbReference>